<name>A0A640KAG2_LEITA</name>
<reference evidence="3" key="1">
    <citation type="submission" date="2019-11" db="EMBL/GenBank/DDBJ databases">
        <title>Leishmania tarentolae CDS.</title>
        <authorList>
            <person name="Goto Y."/>
            <person name="Yamagishi J."/>
        </authorList>
    </citation>
    <scope>NUCLEOTIDE SEQUENCE [LARGE SCALE GENOMIC DNA]</scope>
    <source>
        <strain evidence="3">Parrot Tar II</strain>
    </source>
</reference>
<feature type="region of interest" description="Disordered" evidence="2">
    <location>
        <begin position="120"/>
        <end position="147"/>
    </location>
</feature>
<feature type="compositionally biased region" description="Polar residues" evidence="2">
    <location>
        <begin position="127"/>
        <end position="143"/>
    </location>
</feature>
<feature type="region of interest" description="Disordered" evidence="2">
    <location>
        <begin position="960"/>
        <end position="983"/>
    </location>
</feature>
<feature type="region of interest" description="Disordered" evidence="2">
    <location>
        <begin position="1571"/>
        <end position="1592"/>
    </location>
</feature>
<comment type="caution">
    <text evidence="3">The sequence shown here is derived from an EMBL/GenBank/DDBJ whole genome shotgun (WGS) entry which is preliminary data.</text>
</comment>
<feature type="region of interest" description="Disordered" evidence="2">
    <location>
        <begin position="46"/>
        <end position="101"/>
    </location>
</feature>
<feature type="compositionally biased region" description="Polar residues" evidence="2">
    <location>
        <begin position="1576"/>
        <end position="1587"/>
    </location>
</feature>
<feature type="region of interest" description="Disordered" evidence="2">
    <location>
        <begin position="1626"/>
        <end position="1667"/>
    </location>
</feature>
<evidence type="ECO:0000256" key="2">
    <source>
        <dbReference type="SAM" id="MobiDB-lite"/>
    </source>
</evidence>
<proteinExistence type="predicted"/>
<dbReference type="VEuPathDB" id="TriTrypDB:LtaPh_1103400"/>
<feature type="coiled-coil region" evidence="1">
    <location>
        <begin position="861"/>
        <end position="906"/>
    </location>
</feature>
<sequence length="2022" mass="219323">MPFYSSRASPQQQLPSTVPTFTHEDVSAFRLRPVSYASTVAVPPSAAAASPSKLPHLPQSATGRATTTTTTVHGPFKAGRAHHNRRKLRPATSAESMSDAEAIQVPPAATPRVYAALIPPRSERSAESNGCTSDAGRQTTASSLPPGAGVSMANCADVSFHDTLGSLPASTTENIVAPHLSAVEERQLALWTRSTPAFTASTEPAYAPATSFNDPLHHWWRERQAMRVHQRHVAALDEQLSPALEQAVRRLLTAEEHHWKLETEHQQQRKGEACLVSLTASPVPLHKMAALLQALQLILHETSISFIEAHDGKCVTAVARVEGACAENYSAGKHVGPTSTSSSFTEQQNEQEVEHALEREQHYEVLQATLKTERTLAEEVKRQVPPGAGVSVVTLPSDRPVPAPVLRLETAVSVALLSTIIEKAESTTAGMEFAGRLLRQYILPHVYADYAGWSAVRPRLGTLSEQVTHLATLPLRLQQQRSLADGAAQAQGDVKYLEGVVKSWTMRAWLQGVIRHRQYLAQQAVTERIVTRLRGRVQLHRVFSAWRREAQRGQQLVRESRMEASYIEFLNESRQSALRDSHAYAGTAATMATALLMCGPQTSAAPAPAMWSRVRGQGQQELAADSREESVATGIHSSAASTMVDTPSGWTVGPSHSRGRRGQAPLSTSLNRYRHESHSSKRKGAGYSRVHLSFIRRKAASMTSAERQRARGVGANGNLRAQNASVANDAAAREDGGGEDGMMERYIVRDASSDDQSEDSSDEDGAIDGGGTLAELVYLESHAHDIHEEGNKSYHAHSISPSTFPTSESNAPLAAATFGGGGDAGDVPMHPLFHTMLTKLHEIDQVNAYLRAELAVQSRRLRKVEAANKGLSQRNRQLEDEMVQVLRDKLEALNTAQEQLITIKEKTRQLRHVRSRLRAHRHRPWQSTVLRVVGDMCEVSTGAAEGADEARVHADRYGTGCATSEDDDGNEGEHRNVSPQAARSAVTAEVTADGQEVAAAMPMTVHSTGNRVALPGSESDEERLFSRIAPIVLRSVRQLPDALVIITDWANSCLDDLECLDDMKEGPLAERFHSFSEEARNGVLISRLLYYLALPRYRTTMSAAEMEGDVGAAVGMSGSSGARLDGVDRRRQLLEQHGVQLNPPFPVYADCFGDLLAAPPVERMSQLLAFATELIAGQDVAAQQQNELWWASIADSENTNDKASIDPRVSAAEAGDVKRSLRDAAALLPTLSAPLPLHTVADPHAVVRGERSAIITLIALLYIRFAHPFHHKSNQCARRERIALLNLWSGGQATAAELNGIVSDGIQDAARGGGNTAEITATLGQVPPSGYSMEADMLRQLPTEDKTAWQLFRERCLPIFGTQAHPFLLRGGFWPSDAFESPELAAMLSTLAMVLRRSLELHRWHVTLNCLVPVRTYGGLSNGIFTGPCASAPALLLGLRQDGSGCFSIEHQLIRQCVEQRQKAYLNARESEALSLSLIPMGNEAATLQAQPQSMADPTTETASLAGAITGMWQEDLLSLFVLRATLSAHLALPVLDLGSWRMLCSDLGIITLALPDSEEPNVHDAAVLKRRESGQSKTQAPSTWSRQPMPKLQEMDMEVVTQLFQRAVMTVSLARGEVDPAVLQSARAAREAPSATAPAAPGQHREGEDKQNRSSRPSTPRQALPGIQMDMTYPSFVIALVLLAHHLYPAFMSATPAGEEARPLSSVAAAVDAGNASALAMSNHADPGVPASLPPEGDETNPTGTVSSSERTSYCSLAEAFGLLMRGIVLPRSASHLRTTDPNFVLHQLTRGVKTQVVLRNCSPALLLVYQAYSKDVFGEPGMVRRDVLRLLRDAMLTSTELSQNRIHDLFSSCSVLRQANEEVAITNRKEMDRLARAQRNINNLPWSSRRPGYRAVRIVDPDTGTEAPVAETVYRKRIHVLTFEGFCNLLCVLCGFKQPNVFVPFEERLFFFVYHSLLKPLTHMVPGLATLVSRLQVGGAASSGLLVSSAVGAGNMNSNDVLSNAGSGSSSAIGVHSAAS</sequence>
<evidence type="ECO:0000313" key="4">
    <source>
        <dbReference type="Proteomes" id="UP000419144"/>
    </source>
</evidence>
<feature type="compositionally biased region" description="Low complexity" evidence="2">
    <location>
        <begin position="1626"/>
        <end position="1642"/>
    </location>
</feature>
<dbReference type="Proteomes" id="UP000419144">
    <property type="component" value="Unassembled WGS sequence"/>
</dbReference>
<dbReference type="EMBL" id="BLBS01000013">
    <property type="protein sequence ID" value="GET86640.1"/>
    <property type="molecule type" value="Genomic_DNA"/>
</dbReference>
<keyword evidence="4" id="KW-1185">Reference proteome</keyword>
<feature type="compositionally biased region" description="Basic and acidic residues" evidence="2">
    <location>
        <begin position="1644"/>
        <end position="1653"/>
    </location>
</feature>
<gene>
    <name evidence="3" type="ORF">LtaPh_1103400</name>
</gene>
<feature type="region of interest" description="Disordered" evidence="2">
    <location>
        <begin position="641"/>
        <end position="688"/>
    </location>
</feature>
<organism evidence="3 4">
    <name type="scientific">Leishmania tarentolae</name>
    <name type="common">Sauroleishmania tarentolae</name>
    <dbReference type="NCBI Taxonomy" id="5689"/>
    <lineage>
        <taxon>Eukaryota</taxon>
        <taxon>Discoba</taxon>
        <taxon>Euglenozoa</taxon>
        <taxon>Kinetoplastea</taxon>
        <taxon>Metakinetoplastina</taxon>
        <taxon>Trypanosomatida</taxon>
        <taxon>Trypanosomatidae</taxon>
        <taxon>Leishmaniinae</taxon>
        <taxon>Leishmania</taxon>
        <taxon>lizard Leishmania</taxon>
    </lineage>
</organism>
<evidence type="ECO:0000313" key="3">
    <source>
        <dbReference type="EMBL" id="GET86640.1"/>
    </source>
</evidence>
<dbReference type="OrthoDB" id="273630at2759"/>
<feature type="region of interest" description="Disordered" evidence="2">
    <location>
        <begin position="1723"/>
        <end position="1751"/>
    </location>
</feature>
<keyword evidence="1" id="KW-0175">Coiled coil</keyword>
<feature type="compositionally biased region" description="Basic residues" evidence="2">
    <location>
        <begin position="79"/>
        <end position="89"/>
    </location>
</feature>
<protein>
    <submittedName>
        <fullName evidence="3">Uncharacterized protein</fullName>
    </submittedName>
</protein>
<feature type="compositionally biased region" description="Polar residues" evidence="2">
    <location>
        <begin position="1741"/>
        <end position="1751"/>
    </location>
</feature>
<accession>A0A640KAG2</accession>
<evidence type="ECO:0000256" key="1">
    <source>
        <dbReference type="SAM" id="Coils"/>
    </source>
</evidence>